<evidence type="ECO:0000313" key="1">
    <source>
        <dbReference type="EMBL" id="KRG40716.1"/>
    </source>
</evidence>
<proteinExistence type="predicted"/>
<dbReference type="AlphaFoldDB" id="A0A0R0A6Q7"/>
<sequence length="203" mass="22339">MAQMLVVKAIESLDEGERSIVEVRVAPGGAEAMFVHHGPGAMLTGDDVYLLLDGDKRRVPEFRDPAQIAPAQYADLPALYERELGARPKFLLAGGNDDEGRARAEIEAQLDYLTWIRQRLRYLPKLCPEQVIMDGVPGWGCAAPKSSEECKEALAVLLSNGVEVNAQELLVLAKMKIAQLSEDNADLVTIRACVAAWIKSRRR</sequence>
<protein>
    <submittedName>
        <fullName evidence="1">Uncharacterized protein</fullName>
    </submittedName>
</protein>
<organism evidence="1 2">
    <name type="scientific">Stenotrophomonas panacihumi</name>
    <dbReference type="NCBI Taxonomy" id="676599"/>
    <lineage>
        <taxon>Bacteria</taxon>
        <taxon>Pseudomonadati</taxon>
        <taxon>Pseudomonadota</taxon>
        <taxon>Gammaproteobacteria</taxon>
        <taxon>Lysobacterales</taxon>
        <taxon>Lysobacteraceae</taxon>
        <taxon>Stenotrophomonas</taxon>
    </lineage>
</organism>
<evidence type="ECO:0000313" key="2">
    <source>
        <dbReference type="Proteomes" id="UP000051802"/>
    </source>
</evidence>
<dbReference type="Proteomes" id="UP000051802">
    <property type="component" value="Unassembled WGS sequence"/>
</dbReference>
<keyword evidence="2" id="KW-1185">Reference proteome</keyword>
<reference evidence="1 2" key="1">
    <citation type="submission" date="2015-10" db="EMBL/GenBank/DDBJ databases">
        <title>Genome sequencing and analysis of members of genus Stenotrophomonas.</title>
        <authorList>
            <person name="Patil P.P."/>
            <person name="Midha S."/>
            <person name="Patil P.B."/>
        </authorList>
    </citation>
    <scope>NUCLEOTIDE SEQUENCE [LARGE SCALE GENOMIC DNA]</scope>
    <source>
        <strain evidence="1 2">JCM 16536</strain>
    </source>
</reference>
<comment type="caution">
    <text evidence="1">The sequence shown here is derived from an EMBL/GenBank/DDBJ whole genome shotgun (WGS) entry which is preliminary data.</text>
</comment>
<dbReference type="EMBL" id="LLXU01000095">
    <property type="protein sequence ID" value="KRG40716.1"/>
    <property type="molecule type" value="Genomic_DNA"/>
</dbReference>
<name>A0A0R0A6Q7_9GAMM</name>
<accession>A0A0R0A6Q7</accession>
<gene>
    <name evidence="1" type="ORF">ARC20_12915</name>
</gene>